<organism evidence="2 3">
    <name type="scientific">Subtercola boreus</name>
    <dbReference type="NCBI Taxonomy" id="120213"/>
    <lineage>
        <taxon>Bacteria</taxon>
        <taxon>Bacillati</taxon>
        <taxon>Actinomycetota</taxon>
        <taxon>Actinomycetes</taxon>
        <taxon>Micrococcales</taxon>
        <taxon>Microbacteriaceae</taxon>
        <taxon>Subtercola</taxon>
    </lineage>
</organism>
<comment type="caution">
    <text evidence="2">The sequence shown here is derived from an EMBL/GenBank/DDBJ whole genome shotgun (WGS) entry which is preliminary data.</text>
</comment>
<accession>A0A3E0VK98</accession>
<dbReference type="RefSeq" id="WP_116414691.1">
    <property type="nucleotide sequence ID" value="NZ_NBWZ01000001.1"/>
</dbReference>
<dbReference type="SUPFAM" id="SSF47598">
    <property type="entry name" value="Ribbon-helix-helix"/>
    <property type="match status" value="1"/>
</dbReference>
<dbReference type="InterPro" id="IPR010985">
    <property type="entry name" value="Ribbon_hlx_hlx"/>
</dbReference>
<dbReference type="InterPro" id="IPR013321">
    <property type="entry name" value="Arc_rbn_hlx_hlx"/>
</dbReference>
<dbReference type="Proteomes" id="UP000256486">
    <property type="component" value="Unassembled WGS sequence"/>
</dbReference>
<protein>
    <recommendedName>
        <fullName evidence="1">Antitoxin FitA-like ribbon-helix-helix domain-containing protein</fullName>
    </recommendedName>
</protein>
<dbReference type="InterPro" id="IPR053853">
    <property type="entry name" value="FitA-like_RHH"/>
</dbReference>
<gene>
    <name evidence="2" type="ORF">B7R54_08685</name>
</gene>
<dbReference type="AlphaFoldDB" id="A0A3E0VK98"/>
<dbReference type="EMBL" id="NBWZ01000001">
    <property type="protein sequence ID" value="RFA09297.1"/>
    <property type="molecule type" value="Genomic_DNA"/>
</dbReference>
<dbReference type="Gene3D" id="1.10.1220.10">
    <property type="entry name" value="Met repressor-like"/>
    <property type="match status" value="1"/>
</dbReference>
<proteinExistence type="predicted"/>
<dbReference type="OrthoDB" id="2389872at2"/>
<feature type="domain" description="Antitoxin FitA-like ribbon-helix-helix" evidence="1">
    <location>
        <begin position="2"/>
        <end position="40"/>
    </location>
</feature>
<evidence type="ECO:0000259" key="1">
    <source>
        <dbReference type="Pfam" id="PF22513"/>
    </source>
</evidence>
<keyword evidence="3" id="KW-1185">Reference proteome</keyword>
<dbReference type="Pfam" id="PF22513">
    <property type="entry name" value="FitA-like_RHH"/>
    <property type="match status" value="1"/>
</dbReference>
<dbReference type="GO" id="GO:0006355">
    <property type="term" value="P:regulation of DNA-templated transcription"/>
    <property type="evidence" value="ECO:0007669"/>
    <property type="project" value="InterPro"/>
</dbReference>
<sequence length="80" mass="8727">MATVTVRNLDAGVTDRLKALGQSHGRSMEAEVRAILTSAVAEVSTPTGLGSRIRDTFARFDIGDEFEMKREATQPVVFDE</sequence>
<name>A0A3E0VK98_9MICO</name>
<evidence type="ECO:0000313" key="3">
    <source>
        <dbReference type="Proteomes" id="UP000256486"/>
    </source>
</evidence>
<reference evidence="2 3" key="1">
    <citation type="submission" date="2017-04" db="EMBL/GenBank/DDBJ databases">
        <title>Comparative genome analysis of Subtercola boreus.</title>
        <authorList>
            <person name="Cho Y.-J."/>
            <person name="Cho A."/>
            <person name="Kim O.-S."/>
            <person name="Lee J.-I."/>
        </authorList>
    </citation>
    <scope>NUCLEOTIDE SEQUENCE [LARGE SCALE GENOMIC DNA]</scope>
    <source>
        <strain evidence="2 3">K300</strain>
    </source>
</reference>
<evidence type="ECO:0000313" key="2">
    <source>
        <dbReference type="EMBL" id="RFA09297.1"/>
    </source>
</evidence>